<organism evidence="11 12">
    <name type="scientific">Microtus ochrogaster</name>
    <name type="common">Prairie vole</name>
    <dbReference type="NCBI Taxonomy" id="79684"/>
    <lineage>
        <taxon>Eukaryota</taxon>
        <taxon>Metazoa</taxon>
        <taxon>Chordata</taxon>
        <taxon>Craniata</taxon>
        <taxon>Vertebrata</taxon>
        <taxon>Euteleostomi</taxon>
        <taxon>Mammalia</taxon>
        <taxon>Eutheria</taxon>
        <taxon>Euarchontoglires</taxon>
        <taxon>Glires</taxon>
        <taxon>Rodentia</taxon>
        <taxon>Myomorpha</taxon>
        <taxon>Muroidea</taxon>
        <taxon>Cricetidae</taxon>
        <taxon>Arvicolinae</taxon>
        <taxon>Microtus</taxon>
    </lineage>
</organism>
<keyword evidence="6" id="KW-0128">Catecholamine metabolism</keyword>
<comment type="similarity">
    <text evidence="7">Belongs to the class I-like SAM-binding methyltransferase superfamily. Cation-dependent O-methyltransferase family.</text>
</comment>
<evidence type="ECO:0000256" key="3">
    <source>
        <dbReference type="ARBA" id="ARBA00022679"/>
    </source>
</evidence>
<accession>A0A8J6G4J6</accession>
<dbReference type="GO" id="GO:0042424">
    <property type="term" value="P:catecholamine catabolic process"/>
    <property type="evidence" value="ECO:0007669"/>
    <property type="project" value="TreeGrafter"/>
</dbReference>
<dbReference type="GO" id="GO:0042417">
    <property type="term" value="P:dopamine metabolic process"/>
    <property type="evidence" value="ECO:0007669"/>
    <property type="project" value="TreeGrafter"/>
</dbReference>
<keyword evidence="10" id="KW-1133">Transmembrane helix</keyword>
<evidence type="ECO:0000256" key="2">
    <source>
        <dbReference type="ARBA" id="ARBA00022603"/>
    </source>
</evidence>
<evidence type="ECO:0000256" key="8">
    <source>
        <dbReference type="ARBA" id="ARBA00047582"/>
    </source>
</evidence>
<proteinExistence type="inferred from homology"/>
<evidence type="ECO:0000313" key="11">
    <source>
        <dbReference type="EMBL" id="KAH0504327.1"/>
    </source>
</evidence>
<evidence type="ECO:0000256" key="6">
    <source>
        <dbReference type="ARBA" id="ARBA00022939"/>
    </source>
</evidence>
<dbReference type="GO" id="GO:0032502">
    <property type="term" value="P:developmental process"/>
    <property type="evidence" value="ECO:0007669"/>
    <property type="project" value="TreeGrafter"/>
</dbReference>
<evidence type="ECO:0000256" key="7">
    <source>
        <dbReference type="ARBA" id="ARBA00023453"/>
    </source>
</evidence>
<evidence type="ECO:0000256" key="4">
    <source>
        <dbReference type="ARBA" id="ARBA00022691"/>
    </source>
</evidence>
<dbReference type="GO" id="GO:0016020">
    <property type="term" value="C:membrane"/>
    <property type="evidence" value="ECO:0007669"/>
    <property type="project" value="TreeGrafter"/>
</dbReference>
<evidence type="ECO:0000256" key="9">
    <source>
        <dbReference type="SAM" id="MobiDB-lite"/>
    </source>
</evidence>
<dbReference type="Pfam" id="PF01596">
    <property type="entry name" value="Methyltransf_3"/>
    <property type="match status" value="1"/>
</dbReference>
<dbReference type="GO" id="GO:0030424">
    <property type="term" value="C:axon"/>
    <property type="evidence" value="ECO:0007669"/>
    <property type="project" value="TreeGrafter"/>
</dbReference>
<reference evidence="11" key="1">
    <citation type="submission" date="2020-03" db="EMBL/GenBank/DDBJ databases">
        <title>Studies in the Genomics of Life Span.</title>
        <authorList>
            <person name="Glass D."/>
        </authorList>
    </citation>
    <scope>NUCLEOTIDE SEQUENCE</scope>
    <source>
        <strain evidence="11">LTLLF</strain>
        <tissue evidence="11">Muscle</tissue>
    </source>
</reference>
<evidence type="ECO:0000313" key="12">
    <source>
        <dbReference type="Proteomes" id="UP000710432"/>
    </source>
</evidence>
<dbReference type="GO" id="GO:0030425">
    <property type="term" value="C:dendrite"/>
    <property type="evidence" value="ECO:0007669"/>
    <property type="project" value="TreeGrafter"/>
</dbReference>
<dbReference type="EC" id="2.1.1.6" evidence="1"/>
<dbReference type="FunFam" id="3.40.50.150:FF:000054">
    <property type="entry name" value="Catechol O-methyltransferase"/>
    <property type="match status" value="1"/>
</dbReference>
<comment type="caution">
    <text evidence="11">The sequence shown here is derived from an EMBL/GenBank/DDBJ whole genome shotgun (WGS) entry which is preliminary data.</text>
</comment>
<dbReference type="InterPro" id="IPR002935">
    <property type="entry name" value="SAM_O-MeTrfase"/>
</dbReference>
<keyword evidence="3" id="KW-0808">Transferase</keyword>
<name>A0A8J6G4J6_MICOH</name>
<dbReference type="InterPro" id="IPR029063">
    <property type="entry name" value="SAM-dependent_MTases_sf"/>
</dbReference>
<evidence type="ECO:0000256" key="1">
    <source>
        <dbReference type="ARBA" id="ARBA00012880"/>
    </source>
</evidence>
<dbReference type="Proteomes" id="UP000710432">
    <property type="component" value="Unassembled WGS sequence"/>
</dbReference>
<dbReference type="PROSITE" id="PS51682">
    <property type="entry name" value="SAM_OMT_I"/>
    <property type="match status" value="1"/>
</dbReference>
<comment type="catalytic activity">
    <reaction evidence="8">
        <text>a catechol + S-adenosyl-L-methionine = a guaiacol + S-adenosyl-L-homocysteine + H(+)</text>
        <dbReference type="Rhea" id="RHEA:17877"/>
        <dbReference type="ChEBI" id="CHEBI:15378"/>
        <dbReference type="ChEBI" id="CHEBI:33566"/>
        <dbReference type="ChEBI" id="CHEBI:57856"/>
        <dbReference type="ChEBI" id="CHEBI:59789"/>
        <dbReference type="ChEBI" id="CHEBI:134251"/>
        <dbReference type="EC" id="2.1.1.6"/>
    </reaction>
    <physiologicalReaction direction="left-to-right" evidence="8">
        <dbReference type="Rhea" id="RHEA:17878"/>
    </physiologicalReaction>
</comment>
<keyword evidence="5" id="KW-0531">Neurotransmitter degradation</keyword>
<keyword evidence="10" id="KW-0812">Transmembrane</keyword>
<dbReference type="Gene3D" id="3.40.50.150">
    <property type="entry name" value="Vaccinia Virus protein VP39"/>
    <property type="match status" value="1"/>
</dbReference>
<keyword evidence="2" id="KW-0489">Methyltransferase</keyword>
<feature type="compositionally biased region" description="Low complexity" evidence="9">
    <location>
        <begin position="21"/>
        <end position="36"/>
    </location>
</feature>
<dbReference type="AlphaFoldDB" id="A0A8J6G4J6"/>
<dbReference type="EMBL" id="JAATJU010025119">
    <property type="protein sequence ID" value="KAH0504327.1"/>
    <property type="molecule type" value="Genomic_DNA"/>
</dbReference>
<keyword evidence="10" id="KW-0472">Membrane</keyword>
<protein>
    <recommendedName>
        <fullName evidence="1">catechol O-methyltransferase</fullName>
        <ecNumber evidence="1">2.1.1.6</ecNumber>
    </recommendedName>
</protein>
<dbReference type="SUPFAM" id="SSF53335">
    <property type="entry name" value="S-adenosyl-L-methionine-dependent methyltransferases"/>
    <property type="match status" value="1"/>
</dbReference>
<dbReference type="GO" id="GO:0016206">
    <property type="term" value="F:catechol O-methyltransferase activity"/>
    <property type="evidence" value="ECO:0007669"/>
    <property type="project" value="UniProtKB-EC"/>
</dbReference>
<feature type="compositionally biased region" description="Pro residues" evidence="9">
    <location>
        <begin position="10"/>
        <end position="20"/>
    </location>
</feature>
<sequence>MWTLAQTPTPRAPPTTPPYLPQHSPRPVSRVSRPVSATGSARPARGGPLPSPPWSGDLRRPGLPLALPEPFAPPGQTRARRVLGEMLLVAISLALLLVALLYLRHLGWGLIAIFWFEFVQQPVLNLLMGDTKEQRILHFVQQHAKPGDPQSALEAIDTYSSQKEWGMHVGKDKGQIMDAMVREYKPSLVLELGAYCGYSAMRIARLLPPGGRLLTMEMNPDHAAITQQMLNFAGLQDKVTILLGASQNLIPQLKTKYDVDTFDMVFLDHWKDRYLPDTHLLEEHGLLRKGTVLLADNVIVPGAPEFLEYVRGSNKFECTHYSSYLEYMKVVDGLEKAFYQGPSSP</sequence>
<dbReference type="CDD" id="cd02440">
    <property type="entry name" value="AdoMet_MTases"/>
    <property type="match status" value="1"/>
</dbReference>
<feature type="transmembrane region" description="Helical" evidence="10">
    <location>
        <begin position="82"/>
        <end position="102"/>
    </location>
</feature>
<evidence type="ECO:0000256" key="5">
    <source>
        <dbReference type="ARBA" id="ARBA00022867"/>
    </source>
</evidence>
<gene>
    <name evidence="11" type="ORF">LTLLF_183090</name>
</gene>
<keyword evidence="4" id="KW-0949">S-adenosyl-L-methionine</keyword>
<dbReference type="GO" id="GO:0032259">
    <property type="term" value="P:methylation"/>
    <property type="evidence" value="ECO:0007669"/>
    <property type="project" value="UniProtKB-KW"/>
</dbReference>
<dbReference type="PANTHER" id="PTHR43836:SF3">
    <property type="entry name" value="CATECHOL O-METHYLTRANSFERASE"/>
    <property type="match status" value="1"/>
</dbReference>
<feature type="region of interest" description="Disordered" evidence="9">
    <location>
        <begin position="1"/>
        <end position="59"/>
    </location>
</feature>
<dbReference type="PANTHER" id="PTHR43836">
    <property type="entry name" value="CATECHOL O-METHYLTRANSFERASE 1-RELATED"/>
    <property type="match status" value="1"/>
</dbReference>
<evidence type="ECO:0000256" key="10">
    <source>
        <dbReference type="SAM" id="Phobius"/>
    </source>
</evidence>